<dbReference type="GO" id="GO:0071555">
    <property type="term" value="P:cell wall organization"/>
    <property type="evidence" value="ECO:0007669"/>
    <property type="project" value="UniProtKB-KW"/>
</dbReference>
<feature type="region of interest" description="Disordered" evidence="8">
    <location>
        <begin position="72"/>
        <end position="98"/>
    </location>
</feature>
<evidence type="ECO:0000256" key="1">
    <source>
        <dbReference type="ARBA" id="ARBA00007074"/>
    </source>
</evidence>
<comment type="similarity">
    <text evidence="1">Belongs to the peptidase C40 family.</text>
</comment>
<evidence type="ECO:0000259" key="10">
    <source>
        <dbReference type="PROSITE" id="PS51935"/>
    </source>
</evidence>
<protein>
    <submittedName>
        <fullName evidence="11">Peptidoglycan endopeptidase</fullName>
    </submittedName>
</protein>
<dbReference type="InterPro" id="IPR000064">
    <property type="entry name" value="NLP_P60_dom"/>
</dbReference>
<dbReference type="PROSITE" id="PS51935">
    <property type="entry name" value="NLPC_P60"/>
    <property type="match status" value="1"/>
</dbReference>
<keyword evidence="6" id="KW-0788">Thiol protease</keyword>
<dbReference type="AlphaFoldDB" id="A0A398AYM1"/>
<dbReference type="SUPFAM" id="SSF54106">
    <property type="entry name" value="LysM domain"/>
    <property type="match status" value="3"/>
</dbReference>
<feature type="domain" description="LysM" evidence="9">
    <location>
        <begin position="170"/>
        <end position="213"/>
    </location>
</feature>
<evidence type="ECO:0000256" key="2">
    <source>
        <dbReference type="ARBA" id="ARBA00022670"/>
    </source>
</evidence>
<evidence type="ECO:0000256" key="5">
    <source>
        <dbReference type="ARBA" id="ARBA00022801"/>
    </source>
</evidence>
<feature type="compositionally biased region" description="Polar residues" evidence="8">
    <location>
        <begin position="73"/>
        <end position="86"/>
    </location>
</feature>
<dbReference type="Pfam" id="PF00877">
    <property type="entry name" value="NLPC_P60"/>
    <property type="match status" value="1"/>
</dbReference>
<keyword evidence="7" id="KW-0961">Cell wall biogenesis/degradation</keyword>
<name>A0A398AYM1_9BACI</name>
<feature type="region of interest" description="Disordered" evidence="8">
    <location>
        <begin position="145"/>
        <end position="167"/>
    </location>
</feature>
<keyword evidence="3" id="KW-0732">Signal</keyword>
<evidence type="ECO:0000256" key="4">
    <source>
        <dbReference type="ARBA" id="ARBA00022737"/>
    </source>
</evidence>
<dbReference type="Gene3D" id="3.90.1720.10">
    <property type="entry name" value="endopeptidase domain like (from Nostoc punctiforme)"/>
    <property type="match status" value="1"/>
</dbReference>
<feature type="domain" description="LysM" evidence="9">
    <location>
        <begin position="101"/>
        <end position="144"/>
    </location>
</feature>
<dbReference type="PROSITE" id="PS51782">
    <property type="entry name" value="LYSM"/>
    <property type="match status" value="3"/>
</dbReference>
<feature type="compositionally biased region" description="Pro residues" evidence="8">
    <location>
        <begin position="155"/>
        <end position="165"/>
    </location>
</feature>
<dbReference type="GO" id="GO:0006508">
    <property type="term" value="P:proteolysis"/>
    <property type="evidence" value="ECO:0007669"/>
    <property type="project" value="UniProtKB-KW"/>
</dbReference>
<feature type="region of interest" description="Disordered" evidence="8">
    <location>
        <begin position="1"/>
        <end position="35"/>
    </location>
</feature>
<dbReference type="CDD" id="cd00118">
    <property type="entry name" value="LysM"/>
    <property type="match status" value="3"/>
</dbReference>
<evidence type="ECO:0000259" key="9">
    <source>
        <dbReference type="PROSITE" id="PS51782"/>
    </source>
</evidence>
<feature type="compositionally biased region" description="Polar residues" evidence="8">
    <location>
        <begin position="1"/>
        <end position="33"/>
    </location>
</feature>
<gene>
    <name evidence="11" type="ORF">D1970_18060</name>
</gene>
<dbReference type="SUPFAM" id="SSF54001">
    <property type="entry name" value="Cysteine proteinases"/>
    <property type="match status" value="1"/>
</dbReference>
<proteinExistence type="inferred from homology"/>
<dbReference type="InterPro" id="IPR018392">
    <property type="entry name" value="LysM"/>
</dbReference>
<dbReference type="Gene3D" id="3.10.350.10">
    <property type="entry name" value="LysM domain"/>
    <property type="match status" value="3"/>
</dbReference>
<feature type="domain" description="NlpC/P60" evidence="10">
    <location>
        <begin position="232"/>
        <end position="353"/>
    </location>
</feature>
<keyword evidence="5" id="KW-0378">Hydrolase</keyword>
<feature type="compositionally biased region" description="Low complexity" evidence="8">
    <location>
        <begin position="145"/>
        <end position="154"/>
    </location>
</feature>
<keyword evidence="12" id="KW-1185">Reference proteome</keyword>
<evidence type="ECO:0000256" key="7">
    <source>
        <dbReference type="ARBA" id="ARBA00023316"/>
    </source>
</evidence>
<dbReference type="GO" id="GO:0008234">
    <property type="term" value="F:cysteine-type peptidase activity"/>
    <property type="evidence" value="ECO:0007669"/>
    <property type="project" value="UniProtKB-KW"/>
</dbReference>
<dbReference type="Proteomes" id="UP000265816">
    <property type="component" value="Unassembled WGS sequence"/>
</dbReference>
<dbReference type="PANTHER" id="PTHR33734:SF22">
    <property type="entry name" value="MEMBRANE-BOUND LYTIC MUREIN TRANSGLYCOSYLASE D"/>
    <property type="match status" value="1"/>
</dbReference>
<dbReference type="OrthoDB" id="9813368at2"/>
<dbReference type="InterPro" id="IPR036779">
    <property type="entry name" value="LysM_dom_sf"/>
</dbReference>
<dbReference type="EMBL" id="QWVT01000033">
    <property type="protein sequence ID" value="RID82707.1"/>
    <property type="molecule type" value="Genomic_DNA"/>
</dbReference>
<feature type="domain" description="LysM" evidence="9">
    <location>
        <begin position="32"/>
        <end position="75"/>
    </location>
</feature>
<evidence type="ECO:0000256" key="6">
    <source>
        <dbReference type="ARBA" id="ARBA00022807"/>
    </source>
</evidence>
<sequence length="353" mass="37617">MYVQQTLKVTASKGSASSHKPNQPSSKGSSAKQHTVVKGDTLGKIASRYRVSVANLMEWNKLKNTLIYPGQRLSVSGKNSGSSNRVPSPKPPAPAPPANVKIHTVQKGDSLSKIASKYRVTVAKLMEWNRLKNTIIYPGQKLSVSGKSSGSSNPAPKPPVKPVAPPAGTATYKVQGGDSLSRIAIQFNVTVRDLKAWNGLKSDVIYVGQTLKVSAAGAVIPPSNKPSVPADGNIGTAAIAQAKAVMGTPYVWGGSQPGGFDCSGLIYYSFTKAGKSIGRLSAEGYYNRSSYVSKPQPGDLVFFENTYKKGISHIGIYLGNNEFIHANTGVGVAVSSLNSSYYKKHFEGFKRFY</sequence>
<organism evidence="11 12">
    <name type="scientific">Mesobacillus zeae</name>
    <dbReference type="NCBI Taxonomy" id="1917180"/>
    <lineage>
        <taxon>Bacteria</taxon>
        <taxon>Bacillati</taxon>
        <taxon>Bacillota</taxon>
        <taxon>Bacilli</taxon>
        <taxon>Bacillales</taxon>
        <taxon>Bacillaceae</taxon>
        <taxon>Mesobacillus</taxon>
    </lineage>
</organism>
<evidence type="ECO:0000256" key="8">
    <source>
        <dbReference type="SAM" id="MobiDB-lite"/>
    </source>
</evidence>
<reference evidence="11 12" key="1">
    <citation type="submission" date="2018-08" db="EMBL/GenBank/DDBJ databases">
        <title>Bacillus jemisoniae sp. nov., Bacillus chryseoplanitiae sp. nov., Bacillus resnikiae sp. nov., and Bacillus frankliniae sp. nov., isolated from Viking spacecraft and associated surfaces.</title>
        <authorList>
            <person name="Seuylemezian A."/>
            <person name="Vaishampayan P."/>
        </authorList>
    </citation>
    <scope>NUCLEOTIDE SEQUENCE [LARGE SCALE GENOMIC DNA]</scope>
    <source>
        <strain evidence="11 12">JJ-247</strain>
    </source>
</reference>
<dbReference type="GO" id="GO:0008932">
    <property type="term" value="F:lytic endotransglycosylase activity"/>
    <property type="evidence" value="ECO:0007669"/>
    <property type="project" value="TreeGrafter"/>
</dbReference>
<dbReference type="InterPro" id="IPR038765">
    <property type="entry name" value="Papain-like_cys_pep_sf"/>
</dbReference>
<dbReference type="PANTHER" id="PTHR33734">
    <property type="entry name" value="LYSM DOMAIN-CONTAINING GPI-ANCHORED PROTEIN 2"/>
    <property type="match status" value="1"/>
</dbReference>
<feature type="compositionally biased region" description="Pro residues" evidence="8">
    <location>
        <begin position="88"/>
        <end position="97"/>
    </location>
</feature>
<comment type="caution">
    <text evidence="11">The sequence shown here is derived from an EMBL/GenBank/DDBJ whole genome shotgun (WGS) entry which is preliminary data.</text>
</comment>
<keyword evidence="4" id="KW-0677">Repeat</keyword>
<evidence type="ECO:0000313" key="12">
    <source>
        <dbReference type="Proteomes" id="UP000265816"/>
    </source>
</evidence>
<dbReference type="Pfam" id="PF01476">
    <property type="entry name" value="LysM"/>
    <property type="match status" value="3"/>
</dbReference>
<evidence type="ECO:0000256" key="3">
    <source>
        <dbReference type="ARBA" id="ARBA00022729"/>
    </source>
</evidence>
<accession>A0A398AYM1</accession>
<keyword evidence="2" id="KW-0645">Protease</keyword>
<dbReference type="SMART" id="SM00257">
    <property type="entry name" value="LysM"/>
    <property type="match status" value="3"/>
</dbReference>
<evidence type="ECO:0000313" key="11">
    <source>
        <dbReference type="EMBL" id="RID82707.1"/>
    </source>
</evidence>